<name>A0A494XZE1_9BURK</name>
<reference evidence="1 2" key="1">
    <citation type="submission" date="2018-10" db="EMBL/GenBank/DDBJ databases">
        <title>Robbsia sp. DHC34, isolated from soil.</title>
        <authorList>
            <person name="Gao Z.-H."/>
            <person name="Qiu L.-H."/>
        </authorList>
    </citation>
    <scope>NUCLEOTIDE SEQUENCE [LARGE SCALE GENOMIC DNA]</scope>
    <source>
        <strain evidence="1 2">DHC34</strain>
    </source>
</reference>
<organism evidence="1 2">
    <name type="scientific">Pararobbsia silviterrae</name>
    <dbReference type="NCBI Taxonomy" id="1792498"/>
    <lineage>
        <taxon>Bacteria</taxon>
        <taxon>Pseudomonadati</taxon>
        <taxon>Pseudomonadota</taxon>
        <taxon>Betaproteobacteria</taxon>
        <taxon>Burkholderiales</taxon>
        <taxon>Burkholderiaceae</taxon>
        <taxon>Pararobbsia</taxon>
    </lineage>
</organism>
<dbReference type="Proteomes" id="UP000270342">
    <property type="component" value="Unassembled WGS sequence"/>
</dbReference>
<sequence length="35" mass="3616">MSPFQTQQGLPATTVLDDATFDALKAAVGRLPPAS</sequence>
<dbReference type="EMBL" id="RBZU01000006">
    <property type="protein sequence ID" value="RKP53546.1"/>
    <property type="molecule type" value="Genomic_DNA"/>
</dbReference>
<dbReference type="AlphaFoldDB" id="A0A494XZE1"/>
<keyword evidence="2" id="KW-1185">Reference proteome</keyword>
<comment type="caution">
    <text evidence="1">The sequence shown here is derived from an EMBL/GenBank/DDBJ whole genome shotgun (WGS) entry which is preliminary data.</text>
</comment>
<proteinExistence type="predicted"/>
<evidence type="ECO:0000313" key="1">
    <source>
        <dbReference type="EMBL" id="RKP53546.1"/>
    </source>
</evidence>
<gene>
    <name evidence="1" type="ORF">D7S86_14780</name>
</gene>
<accession>A0A494XZE1</accession>
<protein>
    <submittedName>
        <fullName evidence="1">Uncharacterized protein</fullName>
    </submittedName>
</protein>
<evidence type="ECO:0000313" key="2">
    <source>
        <dbReference type="Proteomes" id="UP000270342"/>
    </source>
</evidence>